<keyword evidence="1" id="KW-0732">Signal</keyword>
<dbReference type="Gene3D" id="3.30.160.670">
    <property type="match status" value="1"/>
</dbReference>
<comment type="caution">
    <text evidence="3">The sequence shown here is derived from an EMBL/GenBank/DDBJ whole genome shotgun (WGS) entry which is preliminary data.</text>
</comment>
<feature type="chain" id="PRO_5046703850" evidence="1">
    <location>
        <begin position="29"/>
        <end position="210"/>
    </location>
</feature>
<sequence>MKYLNRNTAIKVMTVILAVLFTSSQVLSQNKIIDSDKRLNFDFEDYEYFEWASHATNEFGLYTLDNHLLKAKIRNAIEHEMEARGYEYMPGQDGLIINFRVFDKPTKFTGYIDTFQDENYWSSDEVDKEILGLVPEAEVREIEDKRTYYFEEGTLLVDIVNKKTGNLVWQGYASGMMDGEVLDADEEKITETVHELFDEEFFWESEVANR</sequence>
<protein>
    <submittedName>
        <fullName evidence="3">DUF4136 domain-containing protein</fullName>
    </submittedName>
</protein>
<feature type="domain" description="DUF4136" evidence="2">
    <location>
        <begin position="36"/>
        <end position="198"/>
    </location>
</feature>
<dbReference type="Proteomes" id="UP001209885">
    <property type="component" value="Unassembled WGS sequence"/>
</dbReference>
<name>A0ABT3RUV5_9BACT</name>
<dbReference type="InterPro" id="IPR025411">
    <property type="entry name" value="DUF4136"/>
</dbReference>
<accession>A0ABT3RUV5</accession>
<reference evidence="3 4" key="1">
    <citation type="submission" date="2022-11" db="EMBL/GenBank/DDBJ databases">
        <title>The characterization of three novel Bacteroidetes species and genomic analysis of their roles in tidal elemental geochemical cycles.</title>
        <authorList>
            <person name="Ma K."/>
        </authorList>
    </citation>
    <scope>NUCLEOTIDE SEQUENCE [LARGE SCALE GENOMIC DNA]</scope>
    <source>
        <strain evidence="3 4">M17</strain>
    </source>
</reference>
<gene>
    <name evidence="3" type="ORF">OO013_14735</name>
</gene>
<dbReference type="EMBL" id="JAPFQN010000007">
    <property type="protein sequence ID" value="MCX2745134.1"/>
    <property type="molecule type" value="Genomic_DNA"/>
</dbReference>
<organism evidence="3 4">
    <name type="scientific">Mangrovivirga halotolerans</name>
    <dbReference type="NCBI Taxonomy" id="2993936"/>
    <lineage>
        <taxon>Bacteria</taxon>
        <taxon>Pseudomonadati</taxon>
        <taxon>Bacteroidota</taxon>
        <taxon>Cytophagia</taxon>
        <taxon>Cytophagales</taxon>
        <taxon>Mangrovivirgaceae</taxon>
        <taxon>Mangrovivirga</taxon>
    </lineage>
</organism>
<keyword evidence="4" id="KW-1185">Reference proteome</keyword>
<dbReference type="Pfam" id="PF13590">
    <property type="entry name" value="DUF4136"/>
    <property type="match status" value="1"/>
</dbReference>
<feature type="signal peptide" evidence="1">
    <location>
        <begin position="1"/>
        <end position="28"/>
    </location>
</feature>
<proteinExistence type="predicted"/>
<evidence type="ECO:0000256" key="1">
    <source>
        <dbReference type="SAM" id="SignalP"/>
    </source>
</evidence>
<evidence type="ECO:0000259" key="2">
    <source>
        <dbReference type="Pfam" id="PF13590"/>
    </source>
</evidence>
<evidence type="ECO:0000313" key="3">
    <source>
        <dbReference type="EMBL" id="MCX2745134.1"/>
    </source>
</evidence>
<evidence type="ECO:0000313" key="4">
    <source>
        <dbReference type="Proteomes" id="UP001209885"/>
    </source>
</evidence>
<dbReference type="RefSeq" id="WP_266057680.1">
    <property type="nucleotide sequence ID" value="NZ_JAPFQN010000007.1"/>
</dbReference>